<evidence type="ECO:0000256" key="5">
    <source>
        <dbReference type="ARBA" id="ARBA00022676"/>
    </source>
</evidence>
<dbReference type="AlphaFoldDB" id="A0A103Y2I4"/>
<feature type="compositionally biased region" description="Basic and acidic residues" evidence="10">
    <location>
        <begin position="682"/>
        <end position="698"/>
    </location>
</feature>
<keyword evidence="5 9" id="KW-0328">Glycosyltransferase</keyword>
<keyword evidence="13" id="KW-1185">Reference proteome</keyword>
<dbReference type="STRING" id="59895.A0A103Y2I4"/>
<evidence type="ECO:0000313" key="12">
    <source>
        <dbReference type="EMBL" id="KVI01329.1"/>
    </source>
</evidence>
<comment type="function">
    <text evidence="7 9">Plays a role in photosynthetic sucrose synthesis by catalyzing the rate-limiting step of sucrose biosynthesis from UDP-glucose and fructose- 6-phosphate. Involved in the regulation of carbon partitioning in the leaves of plants. May regulate the synthesis of sucrose and therefore play a major role as a limiting factor in the export of photoassimilates out of the leaf. Plays a role for sucrose availability that is essential for plant growth and fiber elongation.</text>
</comment>
<dbReference type="NCBIfam" id="TIGR02468">
    <property type="entry name" value="sucrsPsyn_pln"/>
    <property type="match status" value="1"/>
</dbReference>
<comment type="similarity">
    <text evidence="2 9">Belongs to the glycosyltransferase 1 family.</text>
</comment>
<dbReference type="UniPathway" id="UPA00371">
    <property type="reaction ID" value="UER00545"/>
</dbReference>
<sequence>MAGNDWINSYLEAILDVGPGLDDAKSSLLLRERGRFSPTRYFVDNVIGFDETDLHRSWVKAQATRSPQERNTRLENMCWRIWNLARQKKQLENEEAHRVAKRRIEREKGRREAVADMSEDLSEGEKGDTISDVSVHGESNRGRLPRMSSIDAMEAWANQQKGKKLYLVLISLHGLIRGENMELGRDSDTGGQVKYVVELARALASMPGVYRVDLLTRQVASPEVDWSYGEPTEMLSPHNSDGMTDEIGESSGAYIIRIPFGPKDKYIPKELLWPHIPEFVDGALCHIMQMSKVLGEQVGGGHPVWPVAIHGHYADAGDSAARLSGALNVPMLFTGHSLGRDKLEQLLRQGRLTKDEINTTYKIMRRIEAEESSLDASEVVITSTRQEIDEQWRLYDGFDPVLEKKLRARIRRNVSCYGRFMPRMVVIPPGMEFNHIVPHDGDMDGETEGAEDHQASPDPPIWTEVQVISEQFISDSYCIIMRFFTNPRKPMILALARPDPKKNLTTLVKAFGECRPLRELANLTLIMGNRDNIDEMSSTSASMLLSIIKMIDKYDLYGQVAYPKHHKQHEVADIYRLAAKTKVLDNGLLVDPHDQQSIADALLKLVADKQLWAKCRSNGLRNIHLFSWTEHCKTYLSRIASSKPRYPGWLKNDDDDENSESDSPSDSLRDMQDISLNLKFSMDGDRGNVDNPEDRNSKLENAVSSYSKGVGKGTQRSVSGEKHEQLKFPALRRRTHIFVIAIDADDIGGLFENVRKILEAVDKERSEGSIGFILATSLQMAEIHSFLVSKGVNPSDFDAFICNSGADLYYSSSHSEDNPFVFDLYYHSHIEYRWGGEGLRKTLVKWASSIIDKKAANKNEEHVVTEDEEITTNYCYAFNIHKPGLVSSFMMIFSTYFISHYGMKYSHNLMYLYLRWGMDLSKVVVFVGESGDTDYEGFLGGIHMSVILKGVGSSTSNQLHANRIYPLSDVTPTDSPNIVQTPEECSSADIRASLGKLGVVKA</sequence>
<dbReference type="Gene3D" id="3.40.50.2000">
    <property type="entry name" value="Glycogen Phosphorylase B"/>
    <property type="match status" value="3"/>
</dbReference>
<dbReference type="PANTHER" id="PTHR46039">
    <property type="entry name" value="SUCROSE-PHOSPHATE SYNTHASE 3-RELATED"/>
    <property type="match status" value="1"/>
</dbReference>
<dbReference type="PANTHER" id="PTHR46039:SF2">
    <property type="entry name" value="SUCROSE-PHOSPHATE SYNTHASE 1"/>
    <property type="match status" value="1"/>
</dbReference>
<evidence type="ECO:0000313" key="13">
    <source>
        <dbReference type="Proteomes" id="UP000243975"/>
    </source>
</evidence>
<evidence type="ECO:0000256" key="6">
    <source>
        <dbReference type="ARBA" id="ARBA00022679"/>
    </source>
</evidence>
<reference evidence="12 13" key="1">
    <citation type="journal article" date="2016" name="Sci. Rep.">
        <title>The genome sequence of the outbreeding globe artichoke constructed de novo incorporating a phase-aware low-pass sequencing strategy of F1 progeny.</title>
        <authorList>
            <person name="Scaglione D."/>
            <person name="Reyes-Chin-Wo S."/>
            <person name="Acquadro A."/>
            <person name="Froenicke L."/>
            <person name="Portis E."/>
            <person name="Beitel C."/>
            <person name="Tirone M."/>
            <person name="Mauro R."/>
            <person name="Lo Monaco A."/>
            <person name="Mauromicale G."/>
            <person name="Faccioli P."/>
            <person name="Cattivelli L."/>
            <person name="Rieseberg L."/>
            <person name="Michelmore R."/>
            <person name="Lanteri S."/>
        </authorList>
    </citation>
    <scope>NUCLEOTIDE SEQUENCE [LARGE SCALE GENOMIC DNA]</scope>
    <source>
        <strain evidence="12">2C</strain>
    </source>
</reference>
<evidence type="ECO:0000256" key="7">
    <source>
        <dbReference type="ARBA" id="ARBA00024883"/>
    </source>
</evidence>
<feature type="region of interest" description="Disordered" evidence="10">
    <location>
        <begin position="647"/>
        <end position="721"/>
    </location>
</feature>
<dbReference type="Proteomes" id="UP000243975">
    <property type="component" value="Unassembled WGS sequence"/>
</dbReference>
<name>A0A103Y2I4_CYNCS</name>
<dbReference type="Pfam" id="PF00862">
    <property type="entry name" value="GT-B_Sucrose_synth"/>
    <property type="match status" value="1"/>
</dbReference>
<evidence type="ECO:0000256" key="1">
    <source>
        <dbReference type="ARBA" id="ARBA00005027"/>
    </source>
</evidence>
<dbReference type="GO" id="GO:0005986">
    <property type="term" value="P:sucrose biosynthetic process"/>
    <property type="evidence" value="ECO:0007669"/>
    <property type="project" value="UniProtKB-UniRule"/>
</dbReference>
<feature type="domain" description="Sucrose synthase first GT-B" evidence="11">
    <location>
        <begin position="167"/>
        <end position="433"/>
    </location>
</feature>
<evidence type="ECO:0000256" key="8">
    <source>
        <dbReference type="ARBA" id="ARBA00047471"/>
    </source>
</evidence>
<dbReference type="OMA" id="CYTFTVK"/>
<protein>
    <recommendedName>
        <fullName evidence="4 9">Sucrose-phosphate synthase</fullName>
        <ecNumber evidence="4 9">2.4.1.14</ecNumber>
    </recommendedName>
</protein>
<evidence type="ECO:0000256" key="3">
    <source>
        <dbReference type="ARBA" id="ARBA00011774"/>
    </source>
</evidence>
<organism evidence="12 13">
    <name type="scientific">Cynara cardunculus var. scolymus</name>
    <name type="common">Globe artichoke</name>
    <name type="synonym">Cynara scolymus</name>
    <dbReference type="NCBI Taxonomy" id="59895"/>
    <lineage>
        <taxon>Eukaryota</taxon>
        <taxon>Viridiplantae</taxon>
        <taxon>Streptophyta</taxon>
        <taxon>Embryophyta</taxon>
        <taxon>Tracheophyta</taxon>
        <taxon>Spermatophyta</taxon>
        <taxon>Magnoliopsida</taxon>
        <taxon>eudicotyledons</taxon>
        <taxon>Gunneridae</taxon>
        <taxon>Pentapetalae</taxon>
        <taxon>asterids</taxon>
        <taxon>campanulids</taxon>
        <taxon>Asterales</taxon>
        <taxon>Asteraceae</taxon>
        <taxon>Carduoideae</taxon>
        <taxon>Cardueae</taxon>
        <taxon>Carduinae</taxon>
        <taxon>Cynara</taxon>
    </lineage>
</organism>
<comment type="caution">
    <text evidence="12">The sequence shown here is derived from an EMBL/GenBank/DDBJ whole genome shotgun (WGS) entry which is preliminary data.</text>
</comment>
<dbReference type="InterPro" id="IPR012819">
    <property type="entry name" value="SPS_pln"/>
</dbReference>
<dbReference type="InterPro" id="IPR000368">
    <property type="entry name" value="Sucrose_synth_GT-B1"/>
</dbReference>
<dbReference type="SUPFAM" id="SSF53756">
    <property type="entry name" value="UDP-Glycosyltransferase/glycogen phosphorylase"/>
    <property type="match status" value="1"/>
</dbReference>
<evidence type="ECO:0000259" key="11">
    <source>
        <dbReference type="Pfam" id="PF00862"/>
    </source>
</evidence>
<dbReference type="EC" id="2.4.1.14" evidence="4 9"/>
<comment type="pathway">
    <text evidence="1 9">Glycan biosynthesis; sucrose biosynthesis; sucrose from D-fructose 6-phosphate and UDP-alpha-D-glucose: step 1/2.</text>
</comment>
<proteinExistence type="inferred from homology"/>
<evidence type="ECO:0000256" key="9">
    <source>
        <dbReference type="RuleBase" id="RU368006"/>
    </source>
</evidence>
<evidence type="ECO:0000256" key="2">
    <source>
        <dbReference type="ARBA" id="ARBA00006530"/>
    </source>
</evidence>
<dbReference type="Gramene" id="KVI01329">
    <property type="protein sequence ID" value="KVI01329"/>
    <property type="gene ID" value="Ccrd_020397"/>
</dbReference>
<dbReference type="EMBL" id="LEKV01003119">
    <property type="protein sequence ID" value="KVI01329.1"/>
    <property type="molecule type" value="Genomic_DNA"/>
</dbReference>
<accession>A0A103Y2I4</accession>
<feature type="region of interest" description="Disordered" evidence="10">
    <location>
        <begin position="108"/>
        <end position="144"/>
    </location>
</feature>
<dbReference type="FunFam" id="3.40.50.2000:FF:000077">
    <property type="entry name" value="Sucrose-phosphate synthase 2"/>
    <property type="match status" value="1"/>
</dbReference>
<comment type="subunit">
    <text evidence="3 9">Homodimer or homotetramer.</text>
</comment>
<dbReference type="GO" id="GO:0046524">
    <property type="term" value="F:sucrose-phosphate synthase activity"/>
    <property type="evidence" value="ECO:0007669"/>
    <property type="project" value="UniProtKB-UniRule"/>
</dbReference>
<keyword evidence="6 9" id="KW-0808">Transferase</keyword>
<dbReference type="InterPro" id="IPR044161">
    <property type="entry name" value="SPS"/>
</dbReference>
<comment type="catalytic activity">
    <reaction evidence="8 9">
        <text>beta-D-fructose 6-phosphate + UDP-alpha-D-glucose = sucrose 6(F)-phosphate + UDP + H(+)</text>
        <dbReference type="Rhea" id="RHEA:22172"/>
        <dbReference type="ChEBI" id="CHEBI:15378"/>
        <dbReference type="ChEBI" id="CHEBI:57634"/>
        <dbReference type="ChEBI" id="CHEBI:57723"/>
        <dbReference type="ChEBI" id="CHEBI:58223"/>
        <dbReference type="ChEBI" id="CHEBI:58885"/>
        <dbReference type="EC" id="2.4.1.14"/>
    </reaction>
</comment>
<gene>
    <name evidence="12" type="ORF">Ccrd_020397</name>
</gene>
<evidence type="ECO:0000256" key="10">
    <source>
        <dbReference type="SAM" id="MobiDB-lite"/>
    </source>
</evidence>
<evidence type="ECO:0000256" key="4">
    <source>
        <dbReference type="ARBA" id="ARBA00012536"/>
    </source>
</evidence>